<reference evidence="2" key="1">
    <citation type="journal article" date="2020" name="Stud. Mycol.">
        <title>101 Dothideomycetes genomes: a test case for predicting lifestyles and emergence of pathogens.</title>
        <authorList>
            <person name="Haridas S."/>
            <person name="Albert R."/>
            <person name="Binder M."/>
            <person name="Bloem J."/>
            <person name="Labutti K."/>
            <person name="Salamov A."/>
            <person name="Andreopoulos B."/>
            <person name="Baker S."/>
            <person name="Barry K."/>
            <person name="Bills G."/>
            <person name="Bluhm B."/>
            <person name="Cannon C."/>
            <person name="Castanera R."/>
            <person name="Culley D."/>
            <person name="Daum C."/>
            <person name="Ezra D."/>
            <person name="Gonzalez J."/>
            <person name="Henrissat B."/>
            <person name="Kuo A."/>
            <person name="Liang C."/>
            <person name="Lipzen A."/>
            <person name="Lutzoni F."/>
            <person name="Magnuson J."/>
            <person name="Mondo S."/>
            <person name="Nolan M."/>
            <person name="Ohm R."/>
            <person name="Pangilinan J."/>
            <person name="Park H.-J."/>
            <person name="Ramirez L."/>
            <person name="Alfaro M."/>
            <person name="Sun H."/>
            <person name="Tritt A."/>
            <person name="Yoshinaga Y."/>
            <person name="Zwiers L.-H."/>
            <person name="Turgeon B."/>
            <person name="Goodwin S."/>
            <person name="Spatafora J."/>
            <person name="Crous P."/>
            <person name="Grigoriev I."/>
        </authorList>
    </citation>
    <scope>NUCLEOTIDE SEQUENCE</scope>
    <source>
        <strain evidence="2">CBS 123094</strain>
    </source>
</reference>
<name>A0A6A5W3P4_9PLEO</name>
<evidence type="ECO:0000256" key="1">
    <source>
        <dbReference type="SAM" id="MobiDB-lite"/>
    </source>
</evidence>
<organism evidence="2 3">
    <name type="scientific">Amniculicola lignicola CBS 123094</name>
    <dbReference type="NCBI Taxonomy" id="1392246"/>
    <lineage>
        <taxon>Eukaryota</taxon>
        <taxon>Fungi</taxon>
        <taxon>Dikarya</taxon>
        <taxon>Ascomycota</taxon>
        <taxon>Pezizomycotina</taxon>
        <taxon>Dothideomycetes</taxon>
        <taxon>Pleosporomycetidae</taxon>
        <taxon>Pleosporales</taxon>
        <taxon>Amniculicolaceae</taxon>
        <taxon>Amniculicola</taxon>
    </lineage>
</organism>
<accession>A0A6A5W3P4</accession>
<proteinExistence type="predicted"/>
<feature type="region of interest" description="Disordered" evidence="1">
    <location>
        <begin position="1"/>
        <end position="21"/>
    </location>
</feature>
<evidence type="ECO:0000313" key="3">
    <source>
        <dbReference type="Proteomes" id="UP000799779"/>
    </source>
</evidence>
<evidence type="ECO:0000313" key="2">
    <source>
        <dbReference type="EMBL" id="KAF1995544.1"/>
    </source>
</evidence>
<feature type="compositionally biased region" description="Basic and acidic residues" evidence="1">
    <location>
        <begin position="1"/>
        <end position="19"/>
    </location>
</feature>
<keyword evidence="3" id="KW-1185">Reference proteome</keyword>
<protein>
    <submittedName>
        <fullName evidence="2">Uncharacterized protein</fullName>
    </submittedName>
</protein>
<sequence length="164" mass="18354">MGVDKVREKQNESRDRQREIQAGVWPLSHGRHDVLCDDTGGSCIVSHLQYFRLTTPALCFLFPALLTTTNSLLRKPGGGIARQPEDGHRPRRLHLVSRRIIVDGGEKRSYSLAVAVAPGVRWCCGTNVWASRAWDIRRCCVVCTPEEQSTLVFRGHPSNMPLPP</sequence>
<dbReference type="Proteomes" id="UP000799779">
    <property type="component" value="Unassembled WGS sequence"/>
</dbReference>
<dbReference type="AlphaFoldDB" id="A0A6A5W3P4"/>
<dbReference type="EMBL" id="ML977637">
    <property type="protein sequence ID" value="KAF1995544.1"/>
    <property type="molecule type" value="Genomic_DNA"/>
</dbReference>
<gene>
    <name evidence="2" type="ORF">P154DRAFT_580739</name>
</gene>